<dbReference type="Proteomes" id="UP000011740">
    <property type="component" value="Unassembled WGS sequence"/>
</dbReference>
<reference evidence="1 2" key="1">
    <citation type="journal article" date="2013" name="Genome Announc.">
        <title>Whole-Genome Shotgun Assembly and Analysis of the Genome of Streptomyces mobaraensis DSM 40847, a Strain for Industrial Production of Microbial Transglutaminase.</title>
        <authorList>
            <person name="Yang H."/>
            <person name="He T."/>
            <person name="Wu W."/>
            <person name="Zhu W."/>
            <person name="Lu B."/>
            <person name="Sun W."/>
        </authorList>
    </citation>
    <scope>NUCLEOTIDE SEQUENCE [LARGE SCALE GENOMIC DNA]</scope>
    <source>
        <strain evidence="1 2">DSM 40847</strain>
    </source>
</reference>
<sequence>MDSSELVIRPYEESDAAAIAELYNRYADVPNPVDRKLDAELVRGELAERGTRLFLVVEADGEIHGTIGFFQGHVRRAYAPGEVFGDMFFLSPALRGGSVAGRIFSQAIRTLRLAGVEVIRLTANPGNKLAFPLYRQVGCSVTGPVEATEDGNIELVSYMPRVMARLRRDYAHLIPQSLQLNASWRYMVGGGERALGDDTEELGGRTVLRTELAIEGTVFTVLLDPEDGELLHVGTDAEEAPALAPKPVPAPPAVSTVEADGLRLELHHGDGRIELHGAGHLGPLLRETWPVFGPPFVTGFRRALRREDALTVTPRADGWLVAERHPDGVLYRETTLVGGVLENRFRWEGGEPPADTLRTIVEGGLRKGLLLTEDGHVPAGRGLHPVDATEFATAGAELGRDARIGWWDEAASVGLDVLGGDARARLVTDALVLLDFAPGASGTPGHAHSVTVRTEWSGGAPMAADGMEPLAAQAAEPVVAPPPVLPVADRAAWTADTVARRPVHRAAVGADTLLVSAEAGGIAAWRSAGKSVLATPFPKERVLGSNPRWRAGLWAVRQGPREDPDRGLGWGAERHEWRFDEATGRLRADGLDWSVAAPADGPADRLDLDLRAEARDDESEVVVWLTPAAPRQPEALVPGRPGELWRIRKPGAWQRWSDRLALRLADGRWLSVAPGEGHGTEVFLRTTKAGPLVGLVARQPRGTALAARWSLAVLPGPAVDAPPRAGAAETAAGR</sequence>
<dbReference type="PATRIC" id="fig|1223523.3.peg.650"/>
<dbReference type="GO" id="GO:0016747">
    <property type="term" value="F:acyltransferase activity, transferring groups other than amino-acyl groups"/>
    <property type="evidence" value="ECO:0007669"/>
    <property type="project" value="InterPro"/>
</dbReference>
<dbReference type="InterPro" id="IPR000182">
    <property type="entry name" value="GNAT_dom"/>
</dbReference>
<keyword evidence="1" id="KW-0808">Transferase</keyword>
<organism evidence="1 2">
    <name type="scientific">Streptomyces mobaraensis (strain ATCC 29032 / DSM 40847 / JCM 4168 / NBRC 13819 / NCIMB 11159 / IPCR 16-22)</name>
    <dbReference type="NCBI Taxonomy" id="1223523"/>
    <lineage>
        <taxon>Bacteria</taxon>
        <taxon>Bacillati</taxon>
        <taxon>Actinomycetota</taxon>
        <taxon>Actinomycetes</taxon>
        <taxon>Kitasatosporales</taxon>
        <taxon>Streptomycetaceae</taxon>
        <taxon>Streptomyces</taxon>
    </lineage>
</organism>
<dbReference type="CDD" id="cd04301">
    <property type="entry name" value="NAT_SF"/>
    <property type="match status" value="1"/>
</dbReference>
<dbReference type="RefSeq" id="WP_004939241.1">
    <property type="nucleotide sequence ID" value="NZ_AORZ01000005.1"/>
</dbReference>
<proteinExistence type="predicted"/>
<accession>M3BQK6</accession>
<dbReference type="AlphaFoldDB" id="M3BQK6"/>
<dbReference type="SUPFAM" id="SSF55729">
    <property type="entry name" value="Acyl-CoA N-acyltransferases (Nat)"/>
    <property type="match status" value="1"/>
</dbReference>
<evidence type="ECO:0000313" key="2">
    <source>
        <dbReference type="Proteomes" id="UP000011740"/>
    </source>
</evidence>
<dbReference type="eggNOG" id="COG0456">
    <property type="taxonomic scope" value="Bacteria"/>
</dbReference>
<gene>
    <name evidence="1" type="ORF">H340_03174</name>
</gene>
<dbReference type="STRING" id="1223523.H340_03174"/>
<dbReference type="Pfam" id="PF00583">
    <property type="entry name" value="Acetyltransf_1"/>
    <property type="match status" value="1"/>
</dbReference>
<dbReference type="PROSITE" id="PS51186">
    <property type="entry name" value="GNAT"/>
    <property type="match status" value="1"/>
</dbReference>
<evidence type="ECO:0000313" key="1">
    <source>
        <dbReference type="EMBL" id="EMF01990.1"/>
    </source>
</evidence>
<comment type="caution">
    <text evidence="1">The sequence shown here is derived from an EMBL/GenBank/DDBJ whole genome shotgun (WGS) entry which is preliminary data.</text>
</comment>
<protein>
    <submittedName>
        <fullName evidence="1">Putative acetyltransferase</fullName>
    </submittedName>
</protein>
<dbReference type="EMBL" id="AORZ01000005">
    <property type="protein sequence ID" value="EMF01990.1"/>
    <property type="molecule type" value="Genomic_DNA"/>
</dbReference>
<dbReference type="Gene3D" id="3.40.630.30">
    <property type="match status" value="1"/>
</dbReference>
<dbReference type="InterPro" id="IPR016181">
    <property type="entry name" value="Acyl_CoA_acyltransferase"/>
</dbReference>
<name>M3BQK6_STRM1</name>